<feature type="transmembrane region" description="Helical" evidence="1">
    <location>
        <begin position="74"/>
        <end position="94"/>
    </location>
</feature>
<keyword evidence="1" id="KW-1133">Transmembrane helix</keyword>
<protein>
    <submittedName>
        <fullName evidence="2">YGGT family protein</fullName>
    </submittedName>
</protein>
<dbReference type="GO" id="GO:0016020">
    <property type="term" value="C:membrane"/>
    <property type="evidence" value="ECO:0007669"/>
    <property type="project" value="InterPro"/>
</dbReference>
<dbReference type="InterPro" id="IPR003425">
    <property type="entry name" value="CCB3/YggT"/>
</dbReference>
<keyword evidence="1" id="KW-0812">Transmembrane</keyword>
<evidence type="ECO:0000256" key="1">
    <source>
        <dbReference type="SAM" id="Phobius"/>
    </source>
</evidence>
<keyword evidence="3" id="KW-1185">Reference proteome</keyword>
<sequence>MLSLIQILLLILDIVWFIILAHVIMSWLINFQVLNLHQQLVAQIWYGLNRLLEPIYGPIRRILPNMGGLDLTPLVVLIGVYALRIVLINNAVYFY</sequence>
<evidence type="ECO:0000313" key="2">
    <source>
        <dbReference type="EMBL" id="SMX44930.1"/>
    </source>
</evidence>
<reference evidence="3" key="1">
    <citation type="submission" date="2017-05" db="EMBL/GenBank/DDBJ databases">
        <authorList>
            <person name="Rodrigo-Torres L."/>
            <person name="Arahal R. D."/>
            <person name="Lucena T."/>
        </authorList>
    </citation>
    <scope>NUCLEOTIDE SEQUENCE [LARGE SCALE GENOMIC DNA]</scope>
    <source>
        <strain evidence="3">CECT 8715</strain>
    </source>
</reference>
<keyword evidence="1" id="KW-0472">Membrane</keyword>
<feature type="transmembrane region" description="Helical" evidence="1">
    <location>
        <begin position="7"/>
        <end position="29"/>
    </location>
</feature>
<evidence type="ECO:0000313" key="3">
    <source>
        <dbReference type="Proteomes" id="UP000202485"/>
    </source>
</evidence>
<name>A0A238KQI5_9RHOB</name>
<dbReference type="RefSeq" id="WP_008757771.1">
    <property type="nucleotide sequence ID" value="NZ_FXYG01000003.1"/>
</dbReference>
<dbReference type="EMBL" id="FXYG01000003">
    <property type="protein sequence ID" value="SMX44930.1"/>
    <property type="molecule type" value="Genomic_DNA"/>
</dbReference>
<dbReference type="Proteomes" id="UP000202485">
    <property type="component" value="Unassembled WGS sequence"/>
</dbReference>
<accession>A0A238KQI5</accession>
<proteinExistence type="predicted"/>
<gene>
    <name evidence="2" type="ORF">RUA8715_02567</name>
</gene>
<dbReference type="OrthoDB" id="9814445at2"/>
<dbReference type="AlphaFoldDB" id="A0A238KQI5"/>
<organism evidence="2 3">
    <name type="scientific">Ruegeria arenilitoris</name>
    <dbReference type="NCBI Taxonomy" id="1173585"/>
    <lineage>
        <taxon>Bacteria</taxon>
        <taxon>Pseudomonadati</taxon>
        <taxon>Pseudomonadota</taxon>
        <taxon>Alphaproteobacteria</taxon>
        <taxon>Rhodobacterales</taxon>
        <taxon>Roseobacteraceae</taxon>
        <taxon>Ruegeria</taxon>
    </lineage>
</organism>
<dbReference type="Pfam" id="PF02325">
    <property type="entry name" value="CCB3_YggT"/>
    <property type="match status" value="1"/>
</dbReference>